<dbReference type="EMBL" id="JXII01000002">
    <property type="protein sequence ID" value="KIH71444.1"/>
    <property type="molecule type" value="Genomic_DNA"/>
</dbReference>
<dbReference type="EMBL" id="JABEVU030000001">
    <property type="protein sequence ID" value="MDB0579507.1"/>
    <property type="molecule type" value="Genomic_DNA"/>
</dbReference>
<dbReference type="AlphaFoldDB" id="A0A0C2HIG2"/>
<reference evidence="3 5" key="4">
    <citation type="submission" date="2022-12" db="EMBL/GenBank/DDBJ databases">
        <title>Genome analysis and biological profiling of marine Salinicoccus roseus MOSEL-ME25.</title>
        <authorList>
            <person name="Mirza F.T."/>
            <person name="Xie Y."/>
            <person name="Shinwari Z.K."/>
        </authorList>
    </citation>
    <scope>NUCLEOTIDE SEQUENCE [LARGE SCALE GENOMIC DNA]</scope>
    <source>
        <strain evidence="3 5">MOSEL-ME25</strain>
    </source>
</reference>
<evidence type="ECO:0000313" key="3">
    <source>
        <dbReference type="EMBL" id="MDB0579507.1"/>
    </source>
</evidence>
<proteinExistence type="predicted"/>
<dbReference type="STRING" id="45670.SN16_01810"/>
<name>A0A0C2HIG2_9STAP</name>
<evidence type="ECO:0000313" key="5">
    <source>
        <dbReference type="Proteomes" id="UP000527860"/>
    </source>
</evidence>
<evidence type="ECO:0000313" key="2">
    <source>
        <dbReference type="EMBL" id="KIH71444.1"/>
    </source>
</evidence>
<gene>
    <name evidence="3" type="ORF">F7P68_0003115</name>
    <name evidence="2" type="ORF">SN16_01810</name>
</gene>
<accession>A0A0C2HIG2</accession>
<comment type="caution">
    <text evidence="2">The sequence shown here is derived from an EMBL/GenBank/DDBJ whole genome shotgun (WGS) entry which is preliminary data.</text>
</comment>
<dbReference type="GeneID" id="77844275"/>
<dbReference type="Proteomes" id="UP000031546">
    <property type="component" value="Unassembled WGS sequence"/>
</dbReference>
<evidence type="ECO:0008006" key="6">
    <source>
        <dbReference type="Google" id="ProtNLM"/>
    </source>
</evidence>
<reference evidence="2 4" key="1">
    <citation type="submission" date="2015-01" db="EMBL/GenBank/DDBJ databases">
        <title>Genome sequences of high lactate-tolerant strain Salinicoccus roseus W12 with industrial interest.</title>
        <authorList>
            <person name="Wang H."/>
            <person name="Yu B."/>
        </authorList>
    </citation>
    <scope>NUCLEOTIDE SEQUENCE [LARGE SCALE GENOMIC DNA]</scope>
    <source>
        <strain evidence="2 4">W12</strain>
    </source>
</reference>
<dbReference type="Proteomes" id="UP000527860">
    <property type="component" value="Unassembled WGS sequence"/>
</dbReference>
<dbReference type="RefSeq" id="WP_040104908.1">
    <property type="nucleotide sequence ID" value="NZ_JABEVU030000001.1"/>
</dbReference>
<evidence type="ECO:0000256" key="1">
    <source>
        <dbReference type="SAM" id="MobiDB-lite"/>
    </source>
</evidence>
<evidence type="ECO:0000313" key="4">
    <source>
        <dbReference type="Proteomes" id="UP000031546"/>
    </source>
</evidence>
<sequence>MEQMIFGDYNQLFLLNEEGNIYKDDMLTQVYESAVKYSGTVVNSVETKLINGVPYHYIMANGRMLGWVKLEESIQVFRNKPVYLKRFSSEPSELERLDIKGGYDISDERKVYIGRSHLYHEGKLFTSLFIRDKFYGFLPMESYDLGEEISVESEFADADEIFLNSGLSSKYAIEDSVVKVTLLFRELNLARIRADRKTLWTPISNLREVPEKKEISFEQNMERSRQNDYYLSFKEEKKKLDKVMQALEQEMKKVERTEEKSRKLEDSHNELESRISELEKENQILRNENSLLISELDKKSRQVEHIGLEKLILSKNQ</sequence>
<organism evidence="2 4">
    <name type="scientific">Salinicoccus roseus</name>
    <dbReference type="NCBI Taxonomy" id="45670"/>
    <lineage>
        <taxon>Bacteria</taxon>
        <taxon>Bacillati</taxon>
        <taxon>Bacillota</taxon>
        <taxon>Bacilli</taxon>
        <taxon>Bacillales</taxon>
        <taxon>Staphylococcaceae</taxon>
        <taxon>Salinicoccus</taxon>
    </lineage>
</organism>
<keyword evidence="5" id="KW-1185">Reference proteome</keyword>
<protein>
    <recommendedName>
        <fullName evidence="6">GW domain-containing protein</fullName>
    </recommendedName>
</protein>
<reference evidence="5" key="2">
    <citation type="submission" date="2020-04" db="EMBL/GenBank/DDBJ databases">
        <title>Genome analysis and biological profiling of marine Cellulosimicrobium funkei MOSEL-ME6.</title>
        <authorList>
            <person name="Tanveer F."/>
            <person name="Xie Y."/>
            <person name="Shinwari Z.K."/>
        </authorList>
    </citation>
    <scope>NUCLEOTIDE SEQUENCE [LARGE SCALE GENOMIC DNA]</scope>
    <source>
        <strain evidence="5">MOSEL-ME25</strain>
    </source>
</reference>
<feature type="region of interest" description="Disordered" evidence="1">
    <location>
        <begin position="254"/>
        <end position="275"/>
    </location>
</feature>
<reference evidence="3" key="3">
    <citation type="submission" date="2020-04" db="EMBL/GenBank/DDBJ databases">
        <authorList>
            <person name="Tanveer F."/>
            <person name="Xie Y."/>
            <person name="Shinwari Z.K."/>
        </authorList>
    </citation>
    <scope>NUCLEOTIDE SEQUENCE</scope>
    <source>
        <strain evidence="3">MOSEL-ME25</strain>
    </source>
</reference>
<dbReference type="OrthoDB" id="2386545at2"/>